<keyword evidence="11" id="KW-1185">Reference proteome</keyword>
<dbReference type="InterPro" id="IPR012348">
    <property type="entry name" value="RNR-like"/>
</dbReference>
<evidence type="ECO:0000256" key="3">
    <source>
        <dbReference type="ARBA" id="ARBA00022516"/>
    </source>
</evidence>
<evidence type="ECO:0000313" key="11">
    <source>
        <dbReference type="Proteomes" id="UP000009374"/>
    </source>
</evidence>
<comment type="similarity">
    <text evidence="2">Belongs to the fatty acid desaturase type 2 family.</text>
</comment>
<protein>
    <recommendedName>
        <fullName evidence="12">Acyl-ACP desaturase</fullName>
    </recommendedName>
</protein>
<comment type="cofactor">
    <cofactor evidence="1">
        <name>Fe(2+)</name>
        <dbReference type="ChEBI" id="CHEBI:29033"/>
    </cofactor>
</comment>
<evidence type="ECO:0008006" key="12">
    <source>
        <dbReference type="Google" id="ProtNLM"/>
    </source>
</evidence>
<dbReference type="GO" id="GO:0006633">
    <property type="term" value="P:fatty acid biosynthetic process"/>
    <property type="evidence" value="ECO:0007669"/>
    <property type="project" value="UniProtKB-KW"/>
</dbReference>
<dbReference type="Proteomes" id="UP000009374">
    <property type="component" value="Unassembled WGS sequence"/>
</dbReference>
<dbReference type="Pfam" id="PF03405">
    <property type="entry name" value="FA_desaturase_2"/>
    <property type="match status" value="1"/>
</dbReference>
<dbReference type="SUPFAM" id="SSF47240">
    <property type="entry name" value="Ferritin-like"/>
    <property type="match status" value="1"/>
</dbReference>
<reference evidence="10 11" key="1">
    <citation type="journal article" date="2009" name="Appl. Environ. Microbiol.">
        <title>Community genomic and proteomic analyses of chemoautotrophic iron-oxidizing "Leptospirillum rubarum" (Group II) and "Leptospirillum ferrodiazotrophum" (Group III) bacteria in acid mine drainage biofilms.</title>
        <authorList>
            <person name="Goltsman D.S."/>
            <person name="Denef V.J."/>
            <person name="Singer S.W."/>
            <person name="VerBerkmoes N.C."/>
            <person name="Lefsrud M."/>
            <person name="Mueller R.S."/>
            <person name="Dick G.J."/>
            <person name="Sun C.L."/>
            <person name="Wheeler K.E."/>
            <person name="Zemla A."/>
            <person name="Baker B.J."/>
            <person name="Hauser L."/>
            <person name="Land M."/>
            <person name="Shah M.B."/>
            <person name="Thelen M.P."/>
            <person name="Hettich R.L."/>
            <person name="Banfield J.F."/>
        </authorList>
    </citation>
    <scope>NUCLEOTIDE SEQUENCE [LARGE SCALE GENOMIC DNA]</scope>
</reference>
<dbReference type="InterPro" id="IPR009078">
    <property type="entry name" value="Ferritin-like_SF"/>
</dbReference>
<evidence type="ECO:0000256" key="7">
    <source>
        <dbReference type="ARBA" id="ARBA00023004"/>
    </source>
</evidence>
<keyword evidence="8" id="KW-0443">Lipid metabolism</keyword>
<evidence type="ECO:0000256" key="6">
    <source>
        <dbReference type="ARBA" id="ARBA00023002"/>
    </source>
</evidence>
<keyword evidence="3" id="KW-0444">Lipid biosynthesis</keyword>
<evidence type="ECO:0000256" key="9">
    <source>
        <dbReference type="ARBA" id="ARBA00023160"/>
    </source>
</evidence>
<keyword evidence="7" id="KW-0408">Iron</keyword>
<dbReference type="InterPro" id="IPR005067">
    <property type="entry name" value="Fatty_acid_desaturase-2"/>
</dbReference>
<evidence type="ECO:0000313" key="10">
    <source>
        <dbReference type="EMBL" id="EES51926.1"/>
    </source>
</evidence>
<keyword evidence="9" id="KW-0275">Fatty acid biosynthesis</keyword>
<keyword evidence="4" id="KW-0479">Metal-binding</keyword>
<name>C6HZY8_9BACT</name>
<proteinExistence type="inferred from homology"/>
<dbReference type="GO" id="GO:0046872">
    <property type="term" value="F:metal ion binding"/>
    <property type="evidence" value="ECO:0007669"/>
    <property type="project" value="UniProtKB-KW"/>
</dbReference>
<evidence type="ECO:0000256" key="2">
    <source>
        <dbReference type="ARBA" id="ARBA00008749"/>
    </source>
</evidence>
<dbReference type="AlphaFoldDB" id="C6HZY8"/>
<accession>C6HZY8</accession>
<gene>
    <name evidence="10" type="ORF">UBAL3_95450146</name>
</gene>
<organism evidence="10 11">
    <name type="scientific">Leptospirillum ferrodiazotrophum</name>
    <dbReference type="NCBI Taxonomy" id="412449"/>
    <lineage>
        <taxon>Bacteria</taxon>
        <taxon>Pseudomonadati</taxon>
        <taxon>Nitrospirota</taxon>
        <taxon>Nitrospiria</taxon>
        <taxon>Nitrospirales</taxon>
        <taxon>Nitrospiraceae</taxon>
        <taxon>Leptospirillum</taxon>
    </lineage>
</organism>
<evidence type="ECO:0000256" key="8">
    <source>
        <dbReference type="ARBA" id="ARBA00023098"/>
    </source>
</evidence>
<sequence length="277" mass="32604">MRLPLSVLRHHVSTYNELADDANWNRFKSLPWKDINPDLLTEGQKQAVVFVTHVEDYTPGYCAEYQSIFPVNSPSPQEAMHNRELFHFVSRWGLEEDRHAQALALYQVHSGIEADWDRLSETLILESQKEYQVGYKNLLQVTTYAFLQEKATQLYYQSLARNVQEPVLVSLLHLLTKDESRHFVFFSRIVSSYFDAFGLDCLPLVEEVAMNYRMPLHNTMSDYRRRAIRMAREAPGYDRALPIRNLFHFLEETGERHPEWRPEIQASIGRMKDHLRM</sequence>
<keyword evidence="6" id="KW-0560">Oxidoreductase</keyword>
<evidence type="ECO:0000256" key="4">
    <source>
        <dbReference type="ARBA" id="ARBA00022723"/>
    </source>
</evidence>
<evidence type="ECO:0000256" key="5">
    <source>
        <dbReference type="ARBA" id="ARBA00022832"/>
    </source>
</evidence>
<dbReference type="GO" id="GO:0045300">
    <property type="term" value="F:stearoyl-[ACP] desaturase activity"/>
    <property type="evidence" value="ECO:0007669"/>
    <property type="project" value="InterPro"/>
</dbReference>
<dbReference type="Gene3D" id="1.10.620.20">
    <property type="entry name" value="Ribonucleotide Reductase, subunit A"/>
    <property type="match status" value="1"/>
</dbReference>
<dbReference type="EMBL" id="GG693884">
    <property type="protein sequence ID" value="EES51926.1"/>
    <property type="molecule type" value="Genomic_DNA"/>
</dbReference>
<keyword evidence="5" id="KW-0276">Fatty acid metabolism</keyword>
<evidence type="ECO:0000256" key="1">
    <source>
        <dbReference type="ARBA" id="ARBA00001954"/>
    </source>
</evidence>